<evidence type="ECO:0000313" key="4">
    <source>
        <dbReference type="EMBL" id="MEC4717844.1"/>
    </source>
</evidence>
<reference evidence="4 5" key="1">
    <citation type="submission" date="2023-10" db="EMBL/GenBank/DDBJ databases">
        <title>Noviherbaspirillum sp. CPCC 100848 genome assembly.</title>
        <authorList>
            <person name="Li X.Y."/>
            <person name="Fang X.M."/>
        </authorList>
    </citation>
    <scope>NUCLEOTIDE SEQUENCE [LARGE SCALE GENOMIC DNA]</scope>
    <source>
        <strain evidence="4 5">CPCC 100848</strain>
    </source>
</reference>
<dbReference type="EMBL" id="JAWIIV010000001">
    <property type="protein sequence ID" value="MEC4717844.1"/>
    <property type="molecule type" value="Genomic_DNA"/>
</dbReference>
<organism evidence="4 5">
    <name type="scientific">Noviherbaspirillum album</name>
    <dbReference type="NCBI Taxonomy" id="3080276"/>
    <lineage>
        <taxon>Bacteria</taxon>
        <taxon>Pseudomonadati</taxon>
        <taxon>Pseudomonadota</taxon>
        <taxon>Betaproteobacteria</taxon>
        <taxon>Burkholderiales</taxon>
        <taxon>Oxalobacteraceae</taxon>
        <taxon>Noviherbaspirillum</taxon>
    </lineage>
</organism>
<dbReference type="RefSeq" id="WP_326504590.1">
    <property type="nucleotide sequence ID" value="NZ_JAWIIV010000001.1"/>
</dbReference>
<evidence type="ECO:0000256" key="1">
    <source>
        <dbReference type="ARBA" id="ARBA00022553"/>
    </source>
</evidence>
<dbReference type="PROSITE" id="PS50110">
    <property type="entry name" value="RESPONSE_REGULATORY"/>
    <property type="match status" value="1"/>
</dbReference>
<dbReference type="PANTHER" id="PTHR44591">
    <property type="entry name" value="STRESS RESPONSE REGULATOR PROTEIN 1"/>
    <property type="match status" value="1"/>
</dbReference>
<protein>
    <submittedName>
        <fullName evidence="4">Response regulator</fullName>
    </submittedName>
</protein>
<comment type="caution">
    <text evidence="4">The sequence shown here is derived from an EMBL/GenBank/DDBJ whole genome shotgun (WGS) entry which is preliminary data.</text>
</comment>
<dbReference type="InterPro" id="IPR011006">
    <property type="entry name" value="CheY-like_superfamily"/>
</dbReference>
<gene>
    <name evidence="4" type="ORF">RY831_01660</name>
</gene>
<evidence type="ECO:0000256" key="2">
    <source>
        <dbReference type="PROSITE-ProRule" id="PRU00169"/>
    </source>
</evidence>
<sequence length="128" mass="14127">MIVDNADEIVHLFQRSFEAQRFRVTAARNGETALSAIESNPVDGVVSDFRMPGMDGNELVTRIRERHPHIPAIIVTAYANAVPATDDNTEVLSKPVSPLMLVYRMTEMLIAVDDVRNSKDQGGTSEQS</sequence>
<dbReference type="InterPro" id="IPR050595">
    <property type="entry name" value="Bact_response_regulator"/>
</dbReference>
<dbReference type="Pfam" id="PF00072">
    <property type="entry name" value="Response_reg"/>
    <property type="match status" value="1"/>
</dbReference>
<name>A0ABU6J2K4_9BURK</name>
<proteinExistence type="predicted"/>
<accession>A0ABU6J2K4</accession>
<dbReference type="SMART" id="SM00448">
    <property type="entry name" value="REC"/>
    <property type="match status" value="1"/>
</dbReference>
<dbReference type="SUPFAM" id="SSF52172">
    <property type="entry name" value="CheY-like"/>
    <property type="match status" value="1"/>
</dbReference>
<keyword evidence="5" id="KW-1185">Reference proteome</keyword>
<feature type="domain" description="Response regulatory" evidence="3">
    <location>
        <begin position="1"/>
        <end position="109"/>
    </location>
</feature>
<dbReference type="Proteomes" id="UP001352263">
    <property type="component" value="Unassembled WGS sequence"/>
</dbReference>
<evidence type="ECO:0000313" key="5">
    <source>
        <dbReference type="Proteomes" id="UP001352263"/>
    </source>
</evidence>
<dbReference type="PANTHER" id="PTHR44591:SF3">
    <property type="entry name" value="RESPONSE REGULATORY DOMAIN-CONTAINING PROTEIN"/>
    <property type="match status" value="1"/>
</dbReference>
<dbReference type="Gene3D" id="3.40.50.2300">
    <property type="match status" value="1"/>
</dbReference>
<evidence type="ECO:0000259" key="3">
    <source>
        <dbReference type="PROSITE" id="PS50110"/>
    </source>
</evidence>
<feature type="modified residue" description="4-aspartylphosphate" evidence="2">
    <location>
        <position position="48"/>
    </location>
</feature>
<dbReference type="InterPro" id="IPR001789">
    <property type="entry name" value="Sig_transdc_resp-reg_receiver"/>
</dbReference>
<keyword evidence="1 2" id="KW-0597">Phosphoprotein</keyword>